<evidence type="ECO:0000256" key="3">
    <source>
        <dbReference type="ARBA" id="ARBA00022475"/>
    </source>
</evidence>
<feature type="transmembrane region" description="Helical" evidence="7">
    <location>
        <begin position="118"/>
        <end position="141"/>
    </location>
</feature>
<evidence type="ECO:0000313" key="8">
    <source>
        <dbReference type="EMBL" id="GEJ59186.1"/>
    </source>
</evidence>
<dbReference type="GO" id="GO:0019646">
    <property type="term" value="P:aerobic electron transport chain"/>
    <property type="evidence" value="ECO:0007669"/>
    <property type="project" value="TreeGrafter"/>
</dbReference>
<evidence type="ECO:0000313" key="9">
    <source>
        <dbReference type="Proteomes" id="UP000503640"/>
    </source>
</evidence>
<evidence type="ECO:0000256" key="5">
    <source>
        <dbReference type="ARBA" id="ARBA00022989"/>
    </source>
</evidence>
<keyword evidence="3" id="KW-1003">Cell membrane</keyword>
<evidence type="ECO:0000256" key="2">
    <source>
        <dbReference type="ARBA" id="ARBA00007543"/>
    </source>
</evidence>
<dbReference type="GO" id="GO:0009055">
    <property type="term" value="F:electron transfer activity"/>
    <property type="evidence" value="ECO:0007669"/>
    <property type="project" value="TreeGrafter"/>
</dbReference>
<evidence type="ECO:0000256" key="1">
    <source>
        <dbReference type="ARBA" id="ARBA00004651"/>
    </source>
</evidence>
<comment type="subcellular location">
    <subcellularLocation>
        <location evidence="1">Cell membrane</location>
        <topology evidence="1">Multi-pass membrane protein</topology>
    </subcellularLocation>
</comment>
<feature type="transmembrane region" description="Helical" evidence="7">
    <location>
        <begin position="76"/>
        <end position="97"/>
    </location>
</feature>
<organism evidence="8 9">
    <name type="scientific">Anaeromyxobacter diazotrophicus</name>
    <dbReference type="NCBI Taxonomy" id="2590199"/>
    <lineage>
        <taxon>Bacteria</taxon>
        <taxon>Pseudomonadati</taxon>
        <taxon>Myxococcota</taxon>
        <taxon>Myxococcia</taxon>
        <taxon>Myxococcales</taxon>
        <taxon>Cystobacterineae</taxon>
        <taxon>Anaeromyxobacteraceae</taxon>
        <taxon>Anaeromyxobacter</taxon>
    </lineage>
</organism>
<dbReference type="Pfam" id="PF02322">
    <property type="entry name" value="Cyt_bd_oxida_II"/>
    <property type="match status" value="1"/>
</dbReference>
<dbReference type="GO" id="GO:0016682">
    <property type="term" value="F:oxidoreductase activity, acting on diphenols and related substances as donors, oxygen as acceptor"/>
    <property type="evidence" value="ECO:0007669"/>
    <property type="project" value="TreeGrafter"/>
</dbReference>
<dbReference type="Proteomes" id="UP000503640">
    <property type="component" value="Unassembled WGS sequence"/>
</dbReference>
<feature type="transmembrane region" description="Helical" evidence="7">
    <location>
        <begin position="161"/>
        <end position="186"/>
    </location>
</feature>
<sequence length="343" mass="36042">MTPADLLGAVLLVALVAYALLAGADFGGGIWDLFASGPRREAQRRLIEHAIGPIWEANHVWLILAVVLLFSGFPAAFAAVSITLFAPLVLLLIGIVLRGAAFTFRTYDDRGDRVQRRWGAVFSGASVLAPLLLGVAVGALSSGTLRSGLGAAPRSGPLVPFSTFALSVGLFACALFAFLAATYLTVEAEGELREDFRRRAIAAGIAVFATAALSLALSARDAPRLFDGLTRHGWSVALHLATAAAAVGAFAALLARRPRLARLCAAAQVTLIVLGWGAAQYPYLVGPEVTLASASGPRSTQVALLVALAVGALTLFPSLYLLFRIFKGERPFSVVDRRPARRA</sequence>
<evidence type="ECO:0000256" key="6">
    <source>
        <dbReference type="ARBA" id="ARBA00023136"/>
    </source>
</evidence>
<comment type="caution">
    <text evidence="8">The sequence shown here is derived from an EMBL/GenBank/DDBJ whole genome shotgun (WGS) entry which is preliminary data.</text>
</comment>
<dbReference type="GO" id="GO:0070069">
    <property type="term" value="C:cytochrome complex"/>
    <property type="evidence" value="ECO:0007669"/>
    <property type="project" value="TreeGrafter"/>
</dbReference>
<evidence type="ECO:0000256" key="7">
    <source>
        <dbReference type="SAM" id="Phobius"/>
    </source>
</evidence>
<protein>
    <submittedName>
        <fullName evidence="8">Cytochrome D ubiquinol oxidase subunit II</fullName>
    </submittedName>
</protein>
<feature type="transmembrane region" description="Helical" evidence="7">
    <location>
        <begin position="237"/>
        <end position="256"/>
    </location>
</feature>
<name>A0A7I9VRX4_9BACT</name>
<gene>
    <name evidence="8" type="ORF">AMYX_39270</name>
</gene>
<keyword evidence="9" id="KW-1185">Reference proteome</keyword>
<accession>A0A7I9VRX4</accession>
<feature type="transmembrane region" description="Helical" evidence="7">
    <location>
        <begin position="198"/>
        <end position="217"/>
    </location>
</feature>
<dbReference type="RefSeq" id="WP_176068443.1">
    <property type="nucleotide sequence ID" value="NZ_BJTG01000011.1"/>
</dbReference>
<feature type="transmembrane region" description="Helical" evidence="7">
    <location>
        <begin position="6"/>
        <end position="34"/>
    </location>
</feature>
<dbReference type="EMBL" id="BJTG01000011">
    <property type="protein sequence ID" value="GEJ59186.1"/>
    <property type="molecule type" value="Genomic_DNA"/>
</dbReference>
<reference evidence="9" key="1">
    <citation type="journal article" date="2020" name="Appl. Environ. Microbiol.">
        <title>Diazotrophic Anaeromyxobacter Isolates from Soils.</title>
        <authorList>
            <person name="Masuda Y."/>
            <person name="Yamanaka H."/>
            <person name="Xu Z.X."/>
            <person name="Shiratori Y."/>
            <person name="Aono T."/>
            <person name="Amachi S."/>
            <person name="Senoo K."/>
            <person name="Itoh H."/>
        </authorList>
    </citation>
    <scope>NUCLEOTIDE SEQUENCE [LARGE SCALE GENOMIC DNA]</scope>
    <source>
        <strain evidence="9">R267</strain>
    </source>
</reference>
<keyword evidence="5 7" id="KW-1133">Transmembrane helix</keyword>
<proteinExistence type="inferred from homology"/>
<feature type="transmembrane region" description="Helical" evidence="7">
    <location>
        <begin position="263"/>
        <end position="283"/>
    </location>
</feature>
<dbReference type="AlphaFoldDB" id="A0A7I9VRX4"/>
<dbReference type="InterPro" id="IPR003317">
    <property type="entry name" value="Cyt-d_oxidase_su2"/>
</dbReference>
<dbReference type="PANTHER" id="PTHR43141:SF4">
    <property type="entry name" value="CYTOCHROME BD2 SUBUNIT II"/>
    <property type="match status" value="1"/>
</dbReference>
<keyword evidence="6 7" id="KW-0472">Membrane</keyword>
<feature type="transmembrane region" description="Helical" evidence="7">
    <location>
        <begin position="303"/>
        <end position="323"/>
    </location>
</feature>
<dbReference type="PANTHER" id="PTHR43141">
    <property type="entry name" value="CYTOCHROME BD2 SUBUNIT II"/>
    <property type="match status" value="1"/>
</dbReference>
<comment type="similarity">
    <text evidence="2">Belongs to the cytochrome ubiquinol oxidase subunit 2 family.</text>
</comment>
<keyword evidence="4 7" id="KW-0812">Transmembrane</keyword>
<evidence type="ECO:0000256" key="4">
    <source>
        <dbReference type="ARBA" id="ARBA00022692"/>
    </source>
</evidence>
<dbReference type="GO" id="GO:0005886">
    <property type="term" value="C:plasma membrane"/>
    <property type="evidence" value="ECO:0007669"/>
    <property type="project" value="UniProtKB-SubCell"/>
</dbReference>